<evidence type="ECO:0000313" key="11">
    <source>
        <dbReference type="Proteomes" id="UP000029462"/>
    </source>
</evidence>
<comment type="catalytic activity">
    <reaction evidence="8">
        <text>Mo-molybdopterin + GTP + H(+) = Mo-molybdopterin guanine dinucleotide + diphosphate</text>
        <dbReference type="Rhea" id="RHEA:34243"/>
        <dbReference type="ChEBI" id="CHEBI:15378"/>
        <dbReference type="ChEBI" id="CHEBI:33019"/>
        <dbReference type="ChEBI" id="CHEBI:37565"/>
        <dbReference type="ChEBI" id="CHEBI:71302"/>
        <dbReference type="ChEBI" id="CHEBI:71310"/>
        <dbReference type="EC" id="2.7.7.77"/>
    </reaction>
</comment>
<dbReference type="EC" id="2.7.7.77" evidence="8"/>
<dbReference type="Proteomes" id="UP000029462">
    <property type="component" value="Unassembled WGS sequence"/>
</dbReference>
<name>A0A090VXE0_PSEVU</name>
<dbReference type="CDD" id="cd02503">
    <property type="entry name" value="MobA"/>
    <property type="match status" value="1"/>
</dbReference>
<keyword evidence="7 8" id="KW-0501">Molybdenum cofactor biosynthesis</keyword>
<dbReference type="GO" id="GO:0046872">
    <property type="term" value="F:metal ion binding"/>
    <property type="evidence" value="ECO:0007669"/>
    <property type="project" value="UniProtKB-KW"/>
</dbReference>
<dbReference type="GO" id="GO:0061603">
    <property type="term" value="F:molybdenum cofactor guanylyltransferase activity"/>
    <property type="evidence" value="ECO:0007669"/>
    <property type="project" value="UniProtKB-EC"/>
</dbReference>
<keyword evidence="5 8" id="KW-0460">Magnesium</keyword>
<dbReference type="GO" id="GO:0005737">
    <property type="term" value="C:cytoplasm"/>
    <property type="evidence" value="ECO:0007669"/>
    <property type="project" value="UniProtKB-SubCell"/>
</dbReference>
<evidence type="ECO:0000256" key="6">
    <source>
        <dbReference type="ARBA" id="ARBA00023134"/>
    </source>
</evidence>
<comment type="subunit">
    <text evidence="8">Monomer.</text>
</comment>
<keyword evidence="4 8" id="KW-0547">Nucleotide-binding</keyword>
<comment type="caution">
    <text evidence="10">The sequence shown here is derived from an EMBL/GenBank/DDBJ whole genome shotgun (WGS) entry which is preliminary data.</text>
</comment>
<dbReference type="InterPro" id="IPR013482">
    <property type="entry name" value="Molybde_CF_guanTrfase"/>
</dbReference>
<evidence type="ECO:0000256" key="2">
    <source>
        <dbReference type="ARBA" id="ARBA00022679"/>
    </source>
</evidence>
<dbReference type="InterPro" id="IPR029044">
    <property type="entry name" value="Nucleotide-diphossugar_trans"/>
</dbReference>
<dbReference type="GO" id="GO:0005525">
    <property type="term" value="F:GTP binding"/>
    <property type="evidence" value="ECO:0007669"/>
    <property type="project" value="UniProtKB-UniRule"/>
</dbReference>
<keyword evidence="3 8" id="KW-0479">Metal-binding</keyword>
<comment type="similarity">
    <text evidence="8">Belongs to the MobA family.</text>
</comment>
<evidence type="ECO:0000256" key="1">
    <source>
        <dbReference type="ARBA" id="ARBA00022490"/>
    </source>
</evidence>
<comment type="domain">
    <text evidence="8">The N-terminal domain determines nucleotide recognition and specific binding, while the C-terminal domain determines the specific binding to the target protein.</text>
</comment>
<feature type="binding site" evidence="8">
    <location>
        <position position="102"/>
    </location>
    <ligand>
        <name>GTP</name>
        <dbReference type="ChEBI" id="CHEBI:37565"/>
    </ligand>
</feature>
<keyword evidence="1 8" id="KW-0963">Cytoplasm</keyword>
<dbReference type="EMBL" id="BBMZ01000025">
    <property type="protein sequence ID" value="GAL59892.1"/>
    <property type="molecule type" value="Genomic_DNA"/>
</dbReference>
<feature type="domain" description="MobA-like NTP transferase" evidence="9">
    <location>
        <begin position="10"/>
        <end position="160"/>
    </location>
</feature>
<feature type="binding site" evidence="8">
    <location>
        <position position="72"/>
    </location>
    <ligand>
        <name>GTP</name>
        <dbReference type="ChEBI" id="CHEBI:37565"/>
    </ligand>
</feature>
<dbReference type="InterPro" id="IPR025877">
    <property type="entry name" value="MobA-like_NTP_Trfase"/>
</dbReference>
<gene>
    <name evidence="8 10" type="primary">mobA</name>
    <name evidence="10" type="ORF">EV102420_25_00030</name>
</gene>
<dbReference type="Gene3D" id="3.90.550.10">
    <property type="entry name" value="Spore Coat Polysaccharide Biosynthesis Protein SpsA, Chain A"/>
    <property type="match status" value="1"/>
</dbReference>
<evidence type="ECO:0000256" key="3">
    <source>
        <dbReference type="ARBA" id="ARBA00022723"/>
    </source>
</evidence>
<dbReference type="PANTHER" id="PTHR19136:SF81">
    <property type="entry name" value="MOLYBDENUM COFACTOR GUANYLYLTRANSFERASE"/>
    <property type="match status" value="1"/>
</dbReference>
<sequence>MVNSGLDITGVVLAGGRASRMGGEDKGLLLLNGTPLWQHVANSLAKQVEHVVLSANRNLDRYRASGLAVIEDTLDNFPGPLAGMLAVMQQTADDWFLFCPCDTPGIPSNLAARLAAGRKDASVVWVTDGERDHPTIALVHRQAITQLAAYLAAGERRVMMFMRQAGGHAVDFSNCRSAFTNINTPDDLTARQEKK</sequence>
<evidence type="ECO:0000256" key="5">
    <source>
        <dbReference type="ARBA" id="ARBA00022842"/>
    </source>
</evidence>
<organism evidence="10 11">
    <name type="scientific">Pseudescherichia vulneris NBRC 102420</name>
    <dbReference type="NCBI Taxonomy" id="1115515"/>
    <lineage>
        <taxon>Bacteria</taxon>
        <taxon>Pseudomonadati</taxon>
        <taxon>Pseudomonadota</taxon>
        <taxon>Gammaproteobacteria</taxon>
        <taxon>Enterobacterales</taxon>
        <taxon>Enterobacteriaceae</taxon>
        <taxon>Pseudescherichia</taxon>
    </lineage>
</organism>
<comment type="function">
    <text evidence="8">Transfers a GMP moiety from GTP to Mo-molybdopterin (Mo-MPT) cofactor (Moco or molybdenum cofactor) to form Mo-molybdopterin guanine dinucleotide (Mo-MGD) cofactor.</text>
</comment>
<dbReference type="GO" id="GO:1902758">
    <property type="term" value="P:bis(molybdopterin guanine dinucleotide)molybdenum biosynthetic process"/>
    <property type="evidence" value="ECO:0007669"/>
    <property type="project" value="TreeGrafter"/>
</dbReference>
<accession>A0A090VXE0</accession>
<comment type="subcellular location">
    <subcellularLocation>
        <location evidence="8">Cytoplasm</location>
    </subcellularLocation>
</comment>
<dbReference type="NCBIfam" id="TIGR02665">
    <property type="entry name" value="molyb_mobA"/>
    <property type="match status" value="1"/>
</dbReference>
<dbReference type="AlphaFoldDB" id="A0A090VXE0"/>
<evidence type="ECO:0000256" key="7">
    <source>
        <dbReference type="ARBA" id="ARBA00023150"/>
    </source>
</evidence>
<feature type="binding site" evidence="8">
    <location>
        <begin position="13"/>
        <end position="15"/>
    </location>
    <ligand>
        <name>GTP</name>
        <dbReference type="ChEBI" id="CHEBI:37565"/>
    </ligand>
</feature>
<keyword evidence="6 8" id="KW-0342">GTP-binding</keyword>
<comment type="cofactor">
    <cofactor evidence="8">
        <name>Mg(2+)</name>
        <dbReference type="ChEBI" id="CHEBI:18420"/>
    </cofactor>
</comment>
<evidence type="ECO:0000313" key="10">
    <source>
        <dbReference type="EMBL" id="GAL59892.1"/>
    </source>
</evidence>
<proteinExistence type="inferred from homology"/>
<evidence type="ECO:0000256" key="8">
    <source>
        <dbReference type="HAMAP-Rule" id="MF_00316"/>
    </source>
</evidence>
<keyword evidence="11" id="KW-1185">Reference proteome</keyword>
<comment type="caution">
    <text evidence="8">Lacks conserved residue(s) required for the propagation of feature annotation.</text>
</comment>
<keyword evidence="2 8" id="KW-0808">Transferase</keyword>
<protein>
    <recommendedName>
        <fullName evidence="8">Molybdenum cofactor guanylyltransferase</fullName>
        <shortName evidence="8">MoCo guanylyltransferase</shortName>
        <ecNumber evidence="8">2.7.7.77</ecNumber>
    </recommendedName>
    <alternativeName>
        <fullName evidence="8">GTP:molybdopterin guanylyltransferase</fullName>
    </alternativeName>
    <alternativeName>
        <fullName evidence="8">Mo-MPT guanylyltransferase</fullName>
    </alternativeName>
    <alternativeName>
        <fullName evidence="8">Molybdopterin guanylyltransferase</fullName>
    </alternativeName>
    <alternativeName>
        <fullName evidence="8">Molybdopterin-guanine dinucleotide synthase</fullName>
        <shortName evidence="8">MGD synthase</shortName>
    </alternativeName>
</protein>
<reference evidence="10 11" key="1">
    <citation type="submission" date="2014-09" db="EMBL/GenBank/DDBJ databases">
        <title>Whole genome shotgun sequence of Escherichia vulneris NBRC 102420.</title>
        <authorList>
            <person name="Yoshida Y."/>
            <person name="Hosoyama A."/>
            <person name="Tsuchikane K."/>
            <person name="Ohji S."/>
            <person name="Ichikawa N."/>
            <person name="Kimura A."/>
            <person name="Yamazoe A."/>
            <person name="Ezaki T."/>
            <person name="Fujita N."/>
        </authorList>
    </citation>
    <scope>NUCLEOTIDE SEQUENCE [LARGE SCALE GENOMIC DNA]</scope>
    <source>
        <strain evidence="10 11">NBRC 102420</strain>
    </source>
</reference>
<evidence type="ECO:0000259" key="9">
    <source>
        <dbReference type="Pfam" id="PF12804"/>
    </source>
</evidence>
<dbReference type="HAMAP" id="MF_00316">
    <property type="entry name" value="MobA"/>
    <property type="match status" value="1"/>
</dbReference>
<dbReference type="PANTHER" id="PTHR19136">
    <property type="entry name" value="MOLYBDENUM COFACTOR GUANYLYLTRANSFERASE"/>
    <property type="match status" value="1"/>
</dbReference>
<feature type="binding site" evidence="8">
    <location>
        <position position="26"/>
    </location>
    <ligand>
        <name>GTP</name>
        <dbReference type="ChEBI" id="CHEBI:37565"/>
    </ligand>
</feature>
<dbReference type="STRING" id="1115515.EV102420_25_00030"/>
<feature type="binding site" evidence="8">
    <location>
        <position position="102"/>
    </location>
    <ligand>
        <name>Mg(2+)</name>
        <dbReference type="ChEBI" id="CHEBI:18420"/>
    </ligand>
</feature>
<dbReference type="eggNOG" id="COG0746">
    <property type="taxonomic scope" value="Bacteria"/>
</dbReference>
<dbReference type="Pfam" id="PF12804">
    <property type="entry name" value="NTP_transf_3"/>
    <property type="match status" value="1"/>
</dbReference>
<evidence type="ECO:0000256" key="4">
    <source>
        <dbReference type="ARBA" id="ARBA00022741"/>
    </source>
</evidence>
<dbReference type="SUPFAM" id="SSF53448">
    <property type="entry name" value="Nucleotide-diphospho-sugar transferases"/>
    <property type="match status" value="1"/>
</dbReference>